<keyword evidence="3" id="KW-0804">Transcription</keyword>
<evidence type="ECO:0000256" key="1">
    <source>
        <dbReference type="ARBA" id="ARBA00023015"/>
    </source>
</evidence>
<dbReference type="OrthoDB" id="9816011at2"/>
<dbReference type="InterPro" id="IPR011256">
    <property type="entry name" value="Reg_factor_effector_dom_sf"/>
</dbReference>
<dbReference type="SUPFAM" id="SSF55136">
    <property type="entry name" value="Probable bacterial effector-binding domain"/>
    <property type="match status" value="1"/>
</dbReference>
<dbReference type="InterPro" id="IPR010499">
    <property type="entry name" value="AraC_E-bd"/>
</dbReference>
<feature type="domain" description="HTH araC/xylS-type" evidence="4">
    <location>
        <begin position="15"/>
        <end position="113"/>
    </location>
</feature>
<organism evidence="5 6">
    <name type="scientific">Bosea vaviloviae</name>
    <dbReference type="NCBI Taxonomy" id="1526658"/>
    <lineage>
        <taxon>Bacteria</taxon>
        <taxon>Pseudomonadati</taxon>
        <taxon>Pseudomonadota</taxon>
        <taxon>Alphaproteobacteria</taxon>
        <taxon>Hyphomicrobiales</taxon>
        <taxon>Boseaceae</taxon>
        <taxon>Bosea</taxon>
    </lineage>
</organism>
<evidence type="ECO:0000256" key="2">
    <source>
        <dbReference type="ARBA" id="ARBA00023125"/>
    </source>
</evidence>
<dbReference type="Pfam" id="PF06445">
    <property type="entry name" value="GyrI-like"/>
    <property type="match status" value="1"/>
</dbReference>
<dbReference type="InterPro" id="IPR020449">
    <property type="entry name" value="Tscrpt_reg_AraC-type_HTH"/>
</dbReference>
<dbReference type="Gene3D" id="3.20.80.10">
    <property type="entry name" value="Regulatory factor, effector binding domain"/>
    <property type="match status" value="1"/>
</dbReference>
<dbReference type="SMART" id="SM00871">
    <property type="entry name" value="AraC_E_bind"/>
    <property type="match status" value="1"/>
</dbReference>
<keyword evidence="6" id="KW-1185">Reference proteome</keyword>
<dbReference type="STRING" id="1526658.BHK69_09595"/>
<dbReference type="EMBL" id="CP017147">
    <property type="protein sequence ID" value="AOO80683.1"/>
    <property type="molecule type" value="Genomic_DNA"/>
</dbReference>
<dbReference type="InterPro" id="IPR009057">
    <property type="entry name" value="Homeodomain-like_sf"/>
</dbReference>
<dbReference type="PRINTS" id="PR00032">
    <property type="entry name" value="HTHARAC"/>
</dbReference>
<evidence type="ECO:0000256" key="3">
    <source>
        <dbReference type="ARBA" id="ARBA00023163"/>
    </source>
</evidence>
<dbReference type="PANTHER" id="PTHR40055">
    <property type="entry name" value="TRANSCRIPTIONAL REGULATOR YGIV-RELATED"/>
    <property type="match status" value="1"/>
</dbReference>
<dbReference type="GO" id="GO:0043565">
    <property type="term" value="F:sequence-specific DNA binding"/>
    <property type="evidence" value="ECO:0007669"/>
    <property type="project" value="InterPro"/>
</dbReference>
<protein>
    <submittedName>
        <fullName evidence="5">AraC family transcriptional regulator</fullName>
    </submittedName>
</protein>
<keyword evidence="1" id="KW-0805">Transcription regulation</keyword>
<dbReference type="GO" id="GO:0003700">
    <property type="term" value="F:DNA-binding transcription factor activity"/>
    <property type="evidence" value="ECO:0007669"/>
    <property type="project" value="InterPro"/>
</dbReference>
<reference evidence="5 6" key="1">
    <citation type="journal article" date="2015" name="Antonie Van Leeuwenhoek">
        <title>Bosea vaviloviae sp. nov., a new species of slow-growing rhizobia isolated from nodules of the relict species Vavilovia formosa (Stev.) Fed.</title>
        <authorList>
            <person name="Safronova V.I."/>
            <person name="Kuznetsova I.G."/>
            <person name="Sazanova A.L."/>
            <person name="Kimeklis A.K."/>
            <person name="Belimov A.A."/>
            <person name="Andronov E.E."/>
            <person name="Pinaev A.G."/>
            <person name="Chizhevskaya E.P."/>
            <person name="Pukhaev A.R."/>
            <person name="Popov K.P."/>
            <person name="Willems A."/>
            <person name="Tikhonovich I.A."/>
        </authorList>
    </citation>
    <scope>NUCLEOTIDE SEQUENCE [LARGE SCALE GENOMIC DNA]</scope>
    <source>
        <strain evidence="5 6">Vaf18</strain>
    </source>
</reference>
<gene>
    <name evidence="5" type="ORF">BHK69_09595</name>
</gene>
<dbReference type="Pfam" id="PF12833">
    <property type="entry name" value="HTH_18"/>
    <property type="match status" value="1"/>
</dbReference>
<dbReference type="RefSeq" id="WP_069689901.1">
    <property type="nucleotide sequence ID" value="NZ_CP017147.1"/>
</dbReference>
<proteinExistence type="predicted"/>
<name>A0A1D7TZZ4_9HYPH</name>
<keyword evidence="2" id="KW-0238">DNA-binding</keyword>
<dbReference type="Proteomes" id="UP000094969">
    <property type="component" value="Chromosome"/>
</dbReference>
<evidence type="ECO:0000313" key="6">
    <source>
        <dbReference type="Proteomes" id="UP000094969"/>
    </source>
</evidence>
<dbReference type="PROSITE" id="PS01124">
    <property type="entry name" value="HTH_ARAC_FAMILY_2"/>
    <property type="match status" value="1"/>
</dbReference>
<dbReference type="KEGG" id="bvv:BHK69_09595"/>
<evidence type="ECO:0000313" key="5">
    <source>
        <dbReference type="EMBL" id="AOO80683.1"/>
    </source>
</evidence>
<dbReference type="PANTHER" id="PTHR40055:SF1">
    <property type="entry name" value="TRANSCRIPTIONAL REGULATOR YGIV-RELATED"/>
    <property type="match status" value="1"/>
</dbReference>
<sequence length="285" mass="31888">MVRDRTERDYRARVARAVAAIIGNPIADLHLDDLARLAHFSPFHFHRVYAGVVGETVTATLRRVRLALATRLLTSSDDSVTQVALTIGYDSPQAFTRAFHQFTGQSPRAFRQQMRRAILTVDGAFVDDDEATPTVKIVERPAQRLHALRHVGSFATIPHTHRQLRLRAGTRAISEKWGASFGNPRYADRFSYYAAIASPDPWPEGSEVETLELPGGRYVVLRLVGPYTRINAAAQAIYRRWMPDSGYEPDDRPTLEHYLDTSSRGIAPAALRTDLFIPIRNASAP</sequence>
<dbReference type="SUPFAM" id="SSF46689">
    <property type="entry name" value="Homeodomain-like"/>
    <property type="match status" value="2"/>
</dbReference>
<dbReference type="InterPro" id="IPR029442">
    <property type="entry name" value="GyrI-like"/>
</dbReference>
<accession>A0A1D7TZZ4</accession>
<dbReference type="Gene3D" id="1.10.10.60">
    <property type="entry name" value="Homeodomain-like"/>
    <property type="match status" value="2"/>
</dbReference>
<dbReference type="InterPro" id="IPR050908">
    <property type="entry name" value="SmbC-like"/>
</dbReference>
<evidence type="ECO:0000259" key="4">
    <source>
        <dbReference type="PROSITE" id="PS01124"/>
    </source>
</evidence>
<dbReference type="SMART" id="SM00342">
    <property type="entry name" value="HTH_ARAC"/>
    <property type="match status" value="1"/>
</dbReference>
<dbReference type="AlphaFoldDB" id="A0A1D7TZZ4"/>
<dbReference type="InterPro" id="IPR018060">
    <property type="entry name" value="HTH_AraC"/>
</dbReference>